<dbReference type="Pfam" id="PF02894">
    <property type="entry name" value="GFO_IDH_MocA_C"/>
    <property type="match status" value="1"/>
</dbReference>
<dbReference type="GO" id="GO:0022625">
    <property type="term" value="C:cytosolic large ribosomal subunit"/>
    <property type="evidence" value="ECO:0007669"/>
    <property type="project" value="TreeGrafter"/>
</dbReference>
<proteinExistence type="inferred from homology"/>
<dbReference type="SUPFAM" id="SSF52042">
    <property type="entry name" value="Ribosomal protein L32e"/>
    <property type="match status" value="1"/>
</dbReference>
<dbReference type="InterPro" id="IPR000683">
    <property type="entry name" value="Gfo/Idh/MocA-like_OxRdtase_N"/>
</dbReference>
<name>A0A2I2GE30_9EURO</name>
<dbReference type="GO" id="GO:0006412">
    <property type="term" value="P:translation"/>
    <property type="evidence" value="ECO:0007669"/>
    <property type="project" value="InterPro"/>
</dbReference>
<dbReference type="InterPro" id="IPR036351">
    <property type="entry name" value="Ribosomal_eL32_sf"/>
</dbReference>
<dbReference type="Pfam" id="PF01655">
    <property type="entry name" value="Ribosomal_L32e"/>
    <property type="match status" value="1"/>
</dbReference>
<evidence type="ECO:0000259" key="4">
    <source>
        <dbReference type="Pfam" id="PF01408"/>
    </source>
</evidence>
<dbReference type="Gene3D" id="3.40.50.720">
    <property type="entry name" value="NAD(P)-binding Rossmann-like Domain"/>
    <property type="match status" value="1"/>
</dbReference>
<dbReference type="GeneID" id="36559221"/>
<feature type="domain" description="Gfo/Idh/MocA-like oxidoreductase N-terminal" evidence="4">
    <location>
        <begin position="4"/>
        <end position="119"/>
    </location>
</feature>
<keyword evidence="7" id="KW-1185">Reference proteome</keyword>
<dbReference type="InterPro" id="IPR004104">
    <property type="entry name" value="Gfo/Idh/MocA-like_OxRdtase_C"/>
</dbReference>
<dbReference type="AlphaFoldDB" id="A0A2I2GE30"/>
<dbReference type="PANTHER" id="PTHR23413">
    <property type="entry name" value="60S RIBOSOMAL PROTEIN L32 AND DNA-DIRECTED RNA POLYMERASE II, SUBUNIT N"/>
    <property type="match status" value="1"/>
</dbReference>
<organism evidence="6 7">
    <name type="scientific">Aspergillus steynii IBT 23096</name>
    <dbReference type="NCBI Taxonomy" id="1392250"/>
    <lineage>
        <taxon>Eukaryota</taxon>
        <taxon>Fungi</taxon>
        <taxon>Dikarya</taxon>
        <taxon>Ascomycota</taxon>
        <taxon>Pezizomycotina</taxon>
        <taxon>Eurotiomycetes</taxon>
        <taxon>Eurotiomycetidae</taxon>
        <taxon>Eurotiales</taxon>
        <taxon>Aspergillaceae</taxon>
        <taxon>Aspergillus</taxon>
        <taxon>Aspergillus subgen. Circumdati</taxon>
    </lineage>
</organism>
<evidence type="ECO:0000313" key="7">
    <source>
        <dbReference type="Proteomes" id="UP000234275"/>
    </source>
</evidence>
<dbReference type="SUPFAM" id="SSF51735">
    <property type="entry name" value="NAD(P)-binding Rossmann-fold domains"/>
    <property type="match status" value="1"/>
</dbReference>
<dbReference type="Proteomes" id="UP000234275">
    <property type="component" value="Unassembled WGS sequence"/>
</dbReference>
<dbReference type="RefSeq" id="XP_024706461.1">
    <property type="nucleotide sequence ID" value="XM_024851522.1"/>
</dbReference>
<dbReference type="Pfam" id="PF01408">
    <property type="entry name" value="GFO_IDH_MocA"/>
    <property type="match status" value="1"/>
</dbReference>
<dbReference type="OrthoDB" id="64915at2759"/>
<dbReference type="SMART" id="SM01393">
    <property type="entry name" value="Ribosomal_L32e"/>
    <property type="match status" value="1"/>
</dbReference>
<gene>
    <name evidence="6" type="ORF">P170DRAFT_455422</name>
</gene>
<dbReference type="EMBL" id="MSFO01000003">
    <property type="protein sequence ID" value="PLB51159.1"/>
    <property type="molecule type" value="Genomic_DNA"/>
</dbReference>
<keyword evidence="2" id="KW-0689">Ribosomal protein</keyword>
<evidence type="ECO:0000313" key="6">
    <source>
        <dbReference type="EMBL" id="PLB51159.1"/>
    </source>
</evidence>
<evidence type="ECO:0000256" key="3">
    <source>
        <dbReference type="ARBA" id="ARBA00023274"/>
    </source>
</evidence>
<dbReference type="GO" id="GO:0003735">
    <property type="term" value="F:structural constituent of ribosome"/>
    <property type="evidence" value="ECO:0007669"/>
    <property type="project" value="InterPro"/>
</dbReference>
<dbReference type="SUPFAM" id="SSF55347">
    <property type="entry name" value="Glyceraldehyde-3-phosphate dehydrogenase-like, C-terminal domain"/>
    <property type="match status" value="1"/>
</dbReference>
<dbReference type="InterPro" id="IPR001515">
    <property type="entry name" value="Ribosomal_eL32"/>
</dbReference>
<dbReference type="VEuPathDB" id="FungiDB:P170DRAFT_455422"/>
<keyword evidence="3" id="KW-0687">Ribonucleoprotein</keyword>
<accession>A0A2I2GE30</accession>
<dbReference type="PANTHER" id="PTHR23413:SF1">
    <property type="entry name" value="RIBOSOMAL PROTEIN L32"/>
    <property type="match status" value="1"/>
</dbReference>
<dbReference type="STRING" id="1392250.A0A2I2GE30"/>
<dbReference type="FunFam" id="3.40.50.720:FF:000628">
    <property type="entry name" value="Oxidoreductase family, NAD-binding Rossmann fold protein"/>
    <property type="match status" value="1"/>
</dbReference>
<dbReference type="CDD" id="cd00513">
    <property type="entry name" value="Ribosomal_L32_L32e"/>
    <property type="match status" value="1"/>
</dbReference>
<feature type="domain" description="Gfo/Idh/MocA-like oxidoreductase C-terminal" evidence="5">
    <location>
        <begin position="150"/>
        <end position="259"/>
    </location>
</feature>
<protein>
    <recommendedName>
        <fullName evidence="8">NAD(P)-binding protein</fullName>
    </recommendedName>
</protein>
<comment type="similarity">
    <text evidence="1">Belongs to the eukaryotic ribosomal protein eL32 family.</text>
</comment>
<dbReference type="Gene3D" id="3.30.360.10">
    <property type="entry name" value="Dihydrodipicolinate Reductase, domain 2"/>
    <property type="match status" value="1"/>
</dbReference>
<reference evidence="6 7" key="1">
    <citation type="submission" date="2016-12" db="EMBL/GenBank/DDBJ databases">
        <title>The genomes of Aspergillus section Nigri reveals drivers in fungal speciation.</title>
        <authorList>
            <consortium name="DOE Joint Genome Institute"/>
            <person name="Vesth T.C."/>
            <person name="Nybo J."/>
            <person name="Theobald S."/>
            <person name="Brandl J."/>
            <person name="Frisvad J.C."/>
            <person name="Nielsen K.F."/>
            <person name="Lyhne E.K."/>
            <person name="Kogle M.E."/>
            <person name="Kuo A."/>
            <person name="Riley R."/>
            <person name="Clum A."/>
            <person name="Nolan M."/>
            <person name="Lipzen A."/>
            <person name="Salamov A."/>
            <person name="Henrissat B."/>
            <person name="Wiebenga A."/>
            <person name="De Vries R.P."/>
            <person name="Grigoriev I.V."/>
            <person name="Mortensen U.H."/>
            <person name="Andersen M.R."/>
            <person name="Baker S.E."/>
        </authorList>
    </citation>
    <scope>NUCLEOTIDE SEQUENCE [LARGE SCALE GENOMIC DNA]</scope>
    <source>
        <strain evidence="6 7">IBT 23096</strain>
    </source>
</reference>
<dbReference type="GO" id="GO:0000166">
    <property type="term" value="F:nucleotide binding"/>
    <property type="evidence" value="ECO:0007669"/>
    <property type="project" value="InterPro"/>
</dbReference>
<evidence type="ECO:0000259" key="5">
    <source>
        <dbReference type="Pfam" id="PF02894"/>
    </source>
</evidence>
<evidence type="ECO:0008006" key="8">
    <source>
        <dbReference type="Google" id="ProtNLM"/>
    </source>
</evidence>
<dbReference type="InterPro" id="IPR036291">
    <property type="entry name" value="NAD(P)-bd_dom_sf"/>
</dbReference>
<evidence type="ECO:0000256" key="2">
    <source>
        <dbReference type="ARBA" id="ARBA00022980"/>
    </source>
</evidence>
<sequence length="450" mass="49075">MSVGVAIIGSGIFAREEHLPGVQAAKEFDLKAIYSRSLKSAQNLATGVSGIDLYSEDAGPGKGYADLLSRQDVAAVIIALPILAQPEFIRQALAAGKHVLSEKPIAKDVATAKDLIAWYEANVDRTKTLWAVAENFRYVSKFVRAAEEVRKLGGVKNFRVNVRNLIKTDSKYYKTEWRQTPAYQGGFVLDGGIHMVAGLRLILGSSDPLATLSAQSCLQQQHLAPVDTVDAAVKTRSGATGVVSISYGSTLSDSTFEFTCEGGVVSLNGDRVTVNGAGYEVPFEGRCVNKEIGAFGASIVAGTSIAKALRPEEALADLEMVLAKKHVPIVKKRTKRFWRHQSDRFKCVGESWRKPKGIDNRVRRRFKSNIPMPSIGYGSNKKTRHMMPSGHKAFLVQNPKDVELLLMHNRTYAAEIGHAVSSRKRVDIIEKAKALGVKVTNPRGRVTTEA</sequence>
<evidence type="ECO:0000256" key="1">
    <source>
        <dbReference type="ARBA" id="ARBA00008431"/>
    </source>
</evidence>
<comment type="caution">
    <text evidence="6">The sequence shown here is derived from an EMBL/GenBank/DDBJ whole genome shotgun (WGS) entry which is preliminary data.</text>
</comment>